<accession>A0A1E3AX20</accession>
<comment type="subunit">
    <text evidence="10">Homopentamer.</text>
</comment>
<comment type="caution">
    <text evidence="11">The sequence shown here is derived from an EMBL/GenBank/DDBJ whole genome shotgun (WGS) entry which is preliminary data.</text>
</comment>
<dbReference type="AlphaFoldDB" id="A0A1E3AX20"/>
<dbReference type="HAMAP" id="MF_00115">
    <property type="entry name" value="MscL"/>
    <property type="match status" value="1"/>
</dbReference>
<evidence type="ECO:0000256" key="5">
    <source>
        <dbReference type="ARBA" id="ARBA00022692"/>
    </source>
</evidence>
<keyword evidence="9 10" id="KW-0407">Ion channel</keyword>
<dbReference type="InterPro" id="IPR001185">
    <property type="entry name" value="MS_channel"/>
</dbReference>
<comment type="subcellular location">
    <subcellularLocation>
        <location evidence="1 10">Cell membrane</location>
        <topology evidence="1 10">Multi-pass membrane protein</topology>
    </subcellularLocation>
</comment>
<dbReference type="GO" id="GO:0008381">
    <property type="term" value="F:mechanosensitive monoatomic ion channel activity"/>
    <property type="evidence" value="ECO:0007669"/>
    <property type="project" value="UniProtKB-UniRule"/>
</dbReference>
<gene>
    <name evidence="10 11" type="primary">mscL</name>
    <name evidence="11" type="ORF">BEH84_00914</name>
</gene>
<proteinExistence type="inferred from homology"/>
<dbReference type="PANTHER" id="PTHR30266:SF2">
    <property type="entry name" value="LARGE-CONDUCTANCE MECHANOSENSITIVE CHANNEL"/>
    <property type="match status" value="1"/>
</dbReference>
<dbReference type="GO" id="GO:0005886">
    <property type="term" value="C:plasma membrane"/>
    <property type="evidence" value="ECO:0007669"/>
    <property type="project" value="UniProtKB-SubCell"/>
</dbReference>
<protein>
    <recommendedName>
        <fullName evidence="10">Large-conductance mechanosensitive channel</fullName>
    </recommendedName>
</protein>
<evidence type="ECO:0000256" key="4">
    <source>
        <dbReference type="ARBA" id="ARBA00022475"/>
    </source>
</evidence>
<dbReference type="Pfam" id="PF01741">
    <property type="entry name" value="MscL"/>
    <property type="match status" value="1"/>
</dbReference>
<dbReference type="PRINTS" id="PR01264">
    <property type="entry name" value="MECHCHANNEL"/>
</dbReference>
<dbReference type="RefSeq" id="WP_069155894.1">
    <property type="nucleotide sequence ID" value="NZ_DBFYTC010000110.1"/>
</dbReference>
<comment type="similarity">
    <text evidence="2 10">Belongs to the MscL family.</text>
</comment>
<reference evidence="11 12" key="1">
    <citation type="submission" date="2016-07" db="EMBL/GenBank/DDBJ databases">
        <title>Characterization of isolates of Eisenbergiella tayi derived from blood cultures, using whole genome sequencing.</title>
        <authorList>
            <person name="Burdz T."/>
            <person name="Wiebe D."/>
            <person name="Huynh C."/>
            <person name="Bernard K."/>
        </authorList>
    </citation>
    <scope>NUCLEOTIDE SEQUENCE [LARGE SCALE GENOMIC DNA]</scope>
    <source>
        <strain evidence="11 12">NML 120489</strain>
    </source>
</reference>
<dbReference type="Proteomes" id="UP000095003">
    <property type="component" value="Unassembled WGS sequence"/>
</dbReference>
<organism evidence="11 12">
    <name type="scientific">Eisenbergiella tayi</name>
    <dbReference type="NCBI Taxonomy" id="1432052"/>
    <lineage>
        <taxon>Bacteria</taxon>
        <taxon>Bacillati</taxon>
        <taxon>Bacillota</taxon>
        <taxon>Clostridia</taxon>
        <taxon>Lachnospirales</taxon>
        <taxon>Lachnospiraceae</taxon>
        <taxon>Eisenbergiella</taxon>
    </lineage>
</organism>
<dbReference type="InterPro" id="IPR019823">
    <property type="entry name" value="Mechanosensitive_channel_CS"/>
</dbReference>
<evidence type="ECO:0000256" key="8">
    <source>
        <dbReference type="ARBA" id="ARBA00023136"/>
    </source>
</evidence>
<keyword evidence="8 10" id="KW-0472">Membrane</keyword>
<dbReference type="Gene3D" id="1.10.1200.120">
    <property type="entry name" value="Large-conductance mechanosensitive channel, MscL, domain 1"/>
    <property type="match status" value="1"/>
</dbReference>
<sequence>MKKLLKEFEKFIMRGNVIDMAVGVIVGAAFQGIVNSLVNDVISPLLGLIANTDLSYLVLNVRGVDIKYGSFLTAVINFLIMAFVIFLLVKGINKLAELGIRKDKNKKAEEPAKPVTKICPYCKSEIPADAVKCCHCTSDLEEPVSESNTPPQVTGQQT</sequence>
<keyword evidence="5 10" id="KW-0812">Transmembrane</keyword>
<dbReference type="PANTHER" id="PTHR30266">
    <property type="entry name" value="MECHANOSENSITIVE CHANNEL MSCL"/>
    <property type="match status" value="1"/>
</dbReference>
<evidence type="ECO:0000256" key="2">
    <source>
        <dbReference type="ARBA" id="ARBA00007254"/>
    </source>
</evidence>
<dbReference type="InterPro" id="IPR037673">
    <property type="entry name" value="MSC/AndL"/>
</dbReference>
<evidence type="ECO:0000256" key="7">
    <source>
        <dbReference type="ARBA" id="ARBA00023065"/>
    </source>
</evidence>
<dbReference type="GeneID" id="93299424"/>
<keyword evidence="6 10" id="KW-1133">Transmembrane helix</keyword>
<dbReference type="PROSITE" id="PS01327">
    <property type="entry name" value="MSCL"/>
    <property type="match status" value="1"/>
</dbReference>
<feature type="transmembrane region" description="Helical" evidence="10">
    <location>
        <begin position="20"/>
        <end position="38"/>
    </location>
</feature>
<evidence type="ECO:0000256" key="10">
    <source>
        <dbReference type="HAMAP-Rule" id="MF_00115"/>
    </source>
</evidence>
<keyword evidence="7 10" id="KW-0406">Ion transport</keyword>
<keyword evidence="4 10" id="KW-1003">Cell membrane</keyword>
<name>A0A1E3AX20_9FIRM</name>
<dbReference type="PATRIC" id="fig|1432052.3.peg.1011"/>
<evidence type="ECO:0000313" key="11">
    <source>
        <dbReference type="EMBL" id="ODM13199.1"/>
    </source>
</evidence>
<comment type="function">
    <text evidence="10">Channel that opens in response to stretch forces in the membrane lipid bilayer. May participate in the regulation of osmotic pressure changes within the cell.</text>
</comment>
<evidence type="ECO:0000256" key="1">
    <source>
        <dbReference type="ARBA" id="ARBA00004651"/>
    </source>
</evidence>
<evidence type="ECO:0000256" key="9">
    <source>
        <dbReference type="ARBA" id="ARBA00023303"/>
    </source>
</evidence>
<feature type="transmembrane region" description="Helical" evidence="10">
    <location>
        <begin position="68"/>
        <end position="89"/>
    </location>
</feature>
<evidence type="ECO:0000313" key="12">
    <source>
        <dbReference type="Proteomes" id="UP000095003"/>
    </source>
</evidence>
<dbReference type="SUPFAM" id="SSF81330">
    <property type="entry name" value="Gated mechanosensitive channel"/>
    <property type="match status" value="1"/>
</dbReference>
<dbReference type="EMBL" id="MCGI01000001">
    <property type="protein sequence ID" value="ODM13199.1"/>
    <property type="molecule type" value="Genomic_DNA"/>
</dbReference>
<dbReference type="InterPro" id="IPR036019">
    <property type="entry name" value="MscL_channel"/>
</dbReference>
<evidence type="ECO:0000256" key="3">
    <source>
        <dbReference type="ARBA" id="ARBA00022448"/>
    </source>
</evidence>
<evidence type="ECO:0000256" key="6">
    <source>
        <dbReference type="ARBA" id="ARBA00022989"/>
    </source>
</evidence>
<keyword evidence="3 10" id="KW-0813">Transport</keyword>
<dbReference type="NCBIfam" id="TIGR00220">
    <property type="entry name" value="mscL"/>
    <property type="match status" value="1"/>
</dbReference>